<proteinExistence type="predicted"/>
<gene>
    <name evidence="2" type="ORF">VO63_19180</name>
</gene>
<keyword evidence="3" id="KW-1185">Reference proteome</keyword>
<reference evidence="2 3" key="1">
    <citation type="submission" date="2015-05" db="EMBL/GenBank/DDBJ databases">
        <title>Draft Genome assembly of Streptomyces showdoensis.</title>
        <authorList>
            <person name="Thapa K.K."/>
            <person name="Metsa-Ketela M."/>
        </authorList>
    </citation>
    <scope>NUCLEOTIDE SEQUENCE [LARGE SCALE GENOMIC DNA]</scope>
    <source>
        <strain evidence="2 3">ATCC 15227</strain>
    </source>
</reference>
<accession>A0A2P2GLB7</accession>
<sequence length="99" mass="10654">MNSIARATDNAKTNAGQTNPASSGPFDGALWVDMEGQRARYECLRPDCTHRVEGPVCATDRVPGPDGSPVRAGAARVAGFIERVKKYHLTQYHPGETAQ</sequence>
<dbReference type="AlphaFoldDB" id="A0A2P2GLB7"/>
<protein>
    <submittedName>
        <fullName evidence="2">Uncharacterized protein</fullName>
    </submittedName>
</protein>
<evidence type="ECO:0000256" key="1">
    <source>
        <dbReference type="SAM" id="MobiDB-lite"/>
    </source>
</evidence>
<feature type="compositionally biased region" description="Polar residues" evidence="1">
    <location>
        <begin position="1"/>
        <end position="22"/>
    </location>
</feature>
<name>A0A2P2GLB7_STREW</name>
<evidence type="ECO:0000313" key="3">
    <source>
        <dbReference type="Proteomes" id="UP000265325"/>
    </source>
</evidence>
<evidence type="ECO:0000313" key="2">
    <source>
        <dbReference type="EMBL" id="KKZ72301.1"/>
    </source>
</evidence>
<dbReference type="OrthoDB" id="4317257at2"/>
<comment type="caution">
    <text evidence="2">The sequence shown here is derived from an EMBL/GenBank/DDBJ whole genome shotgun (WGS) entry which is preliminary data.</text>
</comment>
<dbReference type="EMBL" id="LAQS01000028">
    <property type="protein sequence ID" value="KKZ72301.1"/>
    <property type="molecule type" value="Genomic_DNA"/>
</dbReference>
<feature type="region of interest" description="Disordered" evidence="1">
    <location>
        <begin position="1"/>
        <end position="29"/>
    </location>
</feature>
<dbReference type="Proteomes" id="UP000265325">
    <property type="component" value="Unassembled WGS sequence"/>
</dbReference>
<dbReference type="RefSeq" id="WP_046909063.1">
    <property type="nucleotide sequence ID" value="NZ_BAAAXG010000026.1"/>
</dbReference>
<organism evidence="2 3">
    <name type="scientific">Streptomyces showdoensis</name>
    <dbReference type="NCBI Taxonomy" id="68268"/>
    <lineage>
        <taxon>Bacteria</taxon>
        <taxon>Bacillati</taxon>
        <taxon>Actinomycetota</taxon>
        <taxon>Actinomycetes</taxon>
        <taxon>Kitasatosporales</taxon>
        <taxon>Streptomycetaceae</taxon>
        <taxon>Streptomyces</taxon>
    </lineage>
</organism>